<name>A0A0G3WAK4_9CLOT</name>
<dbReference type="OrthoDB" id="9813903at2"/>
<keyword evidence="3" id="KW-1185">Reference proteome</keyword>
<dbReference type="STRING" id="84022.CACET_c22200"/>
<dbReference type="Gene3D" id="3.20.20.450">
    <property type="entry name" value="EAL domain"/>
    <property type="match status" value="1"/>
</dbReference>
<proteinExistence type="predicted"/>
<feature type="domain" description="EAL" evidence="1">
    <location>
        <begin position="7"/>
        <end position="257"/>
    </location>
</feature>
<dbReference type="SUPFAM" id="SSF54631">
    <property type="entry name" value="CBS-domain pair"/>
    <property type="match status" value="1"/>
</dbReference>
<dbReference type="EMBL" id="CP009687">
    <property type="protein sequence ID" value="AKL95666.1"/>
    <property type="molecule type" value="Genomic_DNA"/>
</dbReference>
<dbReference type="GO" id="GO:0071111">
    <property type="term" value="F:cyclic-guanylate-specific phosphodiesterase activity"/>
    <property type="evidence" value="ECO:0007669"/>
    <property type="project" value="InterPro"/>
</dbReference>
<dbReference type="SUPFAM" id="SSF141868">
    <property type="entry name" value="EAL domain-like"/>
    <property type="match status" value="1"/>
</dbReference>
<protein>
    <submittedName>
        <fullName evidence="2">Diguanylate cyclase/phosphodiesterase</fullName>
    </submittedName>
</protein>
<dbReference type="InterPro" id="IPR046342">
    <property type="entry name" value="CBS_dom_sf"/>
</dbReference>
<evidence type="ECO:0000259" key="1">
    <source>
        <dbReference type="PROSITE" id="PS50883"/>
    </source>
</evidence>
<dbReference type="RefSeq" id="WP_052661451.1">
    <property type="nucleotide sequence ID" value="NZ_CP009687.1"/>
</dbReference>
<dbReference type="SMART" id="SM00052">
    <property type="entry name" value="EAL"/>
    <property type="match status" value="1"/>
</dbReference>
<dbReference type="InterPro" id="IPR035919">
    <property type="entry name" value="EAL_sf"/>
</dbReference>
<dbReference type="PANTHER" id="PTHR33121">
    <property type="entry name" value="CYCLIC DI-GMP PHOSPHODIESTERASE PDEF"/>
    <property type="match status" value="1"/>
</dbReference>
<dbReference type="CDD" id="cd01948">
    <property type="entry name" value="EAL"/>
    <property type="match status" value="1"/>
</dbReference>
<dbReference type="PROSITE" id="PS50883">
    <property type="entry name" value="EAL"/>
    <property type="match status" value="1"/>
</dbReference>
<dbReference type="InterPro" id="IPR001633">
    <property type="entry name" value="EAL_dom"/>
</dbReference>
<dbReference type="PANTHER" id="PTHR33121:SF76">
    <property type="entry name" value="SIGNALING PROTEIN"/>
    <property type="match status" value="1"/>
</dbReference>
<dbReference type="PATRIC" id="fig|84022.6.peg.2223"/>
<dbReference type="InterPro" id="IPR050706">
    <property type="entry name" value="Cyclic-di-GMP_PDE-like"/>
</dbReference>
<evidence type="ECO:0000313" key="2">
    <source>
        <dbReference type="EMBL" id="AKL95666.1"/>
    </source>
</evidence>
<dbReference type="Gene3D" id="3.10.580.10">
    <property type="entry name" value="CBS-domain"/>
    <property type="match status" value="1"/>
</dbReference>
<sequence>MAMAVVKNNLKQEYLNILKNGEITTSFQPIISLKDGAILGYEALSRGPINSHFYYPDELFHYAKKVNKVWELDLLCRLRAIEKAKSIVGDKLLFINIDSDIIKDSKFKKGFTKEFLKDHNIDSDHVIFELTEHTAVVDYKVFNQVLENYRHQGYRIAIDDAGDGYSGLRLMTEIRPHFIKIDMSLIRDIDKDMIKRELLKSFHQFSRITNIQVIAEGIETYEELKTLIEIGIPYGQGYYIQRPSEDFVAIPSKLKEEIGQLNHQNKKIQRHPTILTIGVLKRRDFPLQYNNTCHQANDIFSESYNLQGIVVVKEKHPVGLIMRHKFYYQMQKEANRNNFLSRPLSTVMDHSPLVLDHSLNIKDASTIAMSREESKVYDYIIVTEGEEYKGIVPIACLLNAFTTIKYIG</sequence>
<dbReference type="Pfam" id="PF00563">
    <property type="entry name" value="EAL"/>
    <property type="match status" value="1"/>
</dbReference>
<gene>
    <name evidence="2" type="ORF">CACET_c22200</name>
</gene>
<organism evidence="2 3">
    <name type="scientific">Clostridium aceticum</name>
    <dbReference type="NCBI Taxonomy" id="84022"/>
    <lineage>
        <taxon>Bacteria</taxon>
        <taxon>Bacillati</taxon>
        <taxon>Bacillota</taxon>
        <taxon>Clostridia</taxon>
        <taxon>Eubacteriales</taxon>
        <taxon>Clostridiaceae</taxon>
        <taxon>Clostridium</taxon>
    </lineage>
</organism>
<evidence type="ECO:0000313" key="3">
    <source>
        <dbReference type="Proteomes" id="UP000035704"/>
    </source>
</evidence>
<reference evidence="2 3" key="1">
    <citation type="submission" date="2014-10" db="EMBL/GenBank/DDBJ databases">
        <title>Genome sequence of Clostridium aceticum DSM 1496.</title>
        <authorList>
            <person name="Poehlein A."/>
            <person name="Schiel-Bengelsdorf B."/>
            <person name="Gottschalk G."/>
            <person name="Duerre P."/>
            <person name="Daniel R."/>
        </authorList>
    </citation>
    <scope>NUCLEOTIDE SEQUENCE [LARGE SCALE GENOMIC DNA]</scope>
    <source>
        <strain evidence="2 3">DSM 1496</strain>
    </source>
</reference>
<dbReference type="Proteomes" id="UP000035704">
    <property type="component" value="Chromosome"/>
</dbReference>
<accession>A0A0G3WAK4</accession>
<dbReference type="KEGG" id="cace:CACET_c22200"/>
<dbReference type="AlphaFoldDB" id="A0A0G3WAK4"/>